<dbReference type="InterPro" id="IPR014027">
    <property type="entry name" value="UDP-Glc/GDP-Man_DH_C"/>
</dbReference>
<dbReference type="InterPro" id="IPR036220">
    <property type="entry name" value="UDP-Glc/GDP-Man_DH_C_sf"/>
</dbReference>
<sequence length="436" mass="46085">MRMSVIGCGYLGAVHAAAMASIGHDVIGIDVDEDRVAALSRGEAPFFEPRLDELLAAGRASGRLRFRTRIEDAAGASVHFLAVGTPQQQDGPAADLRYVDAAVTALLPHLRPGDVLAGKSTVPVGTAARLAPLVNDRGATLAWNPEFLREGWAVHDTLTPDRIVVGTAPGPAGDRATAVLRDVYREAIDAGTPFLATDLATAELVKGAANAFLATKISFINAMAEIADAADADIALLAEALGHDTRIGARYLGSGIGFGGGCLPKDIRAFAARAEELGRREAVAFLHEVDAINLRRRDRAVQLVVDALGGLVFGRRIAVLGAAFKPFSDDVRDSPALEVAVRLRGLGADVVVTDPAAIDNARALHPQLGYAHDRDDALRGADAVVVVTEWDEYRRALSPEHAGSLVRGRVVVDGRNCLDAAAWRAAGWTYRGMGRR</sequence>
<reference evidence="9 10" key="1">
    <citation type="submission" date="2021-04" db="EMBL/GenBank/DDBJ databases">
        <title>Whole genome analysis of root endophytic bacterium Microbacterium paraoxydans ku-mp colonizing RP-bio226 rice variety.</title>
        <authorList>
            <person name="Ulaganathan K."/>
            <person name="Latha B."/>
        </authorList>
    </citation>
    <scope>NUCLEOTIDE SEQUENCE [LARGE SCALE GENOMIC DNA]</scope>
    <source>
        <strain evidence="10">ku-mp</strain>
    </source>
</reference>
<comment type="pathway">
    <text evidence="1">Nucleotide-sugar biosynthesis; UDP-alpha-D-glucuronate biosynthesis; UDP-alpha-D-glucuronate from UDP-alpha-D-glucose: step 1/1.</text>
</comment>
<comment type="similarity">
    <text evidence="2 7">Belongs to the UDP-glucose/GDP-mannose dehydrogenase family.</text>
</comment>
<comment type="caution">
    <text evidence="9">The sequence shown here is derived from an EMBL/GenBank/DDBJ whole genome shotgun (WGS) entry which is preliminary data.</text>
</comment>
<dbReference type="InterPro" id="IPR028357">
    <property type="entry name" value="UDPglc_DH_bac"/>
</dbReference>
<dbReference type="RefSeq" id="WP_211544629.1">
    <property type="nucleotide sequence ID" value="NZ_JAGTUK010000003.1"/>
</dbReference>
<dbReference type="Pfam" id="PF03720">
    <property type="entry name" value="UDPG_MGDP_dh_C"/>
    <property type="match status" value="1"/>
</dbReference>
<evidence type="ECO:0000313" key="10">
    <source>
        <dbReference type="Proteomes" id="UP000678243"/>
    </source>
</evidence>
<organism evidence="9 10">
    <name type="scientific">Microbacterium paraoxydans</name>
    <dbReference type="NCBI Taxonomy" id="199592"/>
    <lineage>
        <taxon>Bacteria</taxon>
        <taxon>Bacillati</taxon>
        <taxon>Actinomycetota</taxon>
        <taxon>Actinomycetes</taxon>
        <taxon>Micrococcales</taxon>
        <taxon>Microbacteriaceae</taxon>
        <taxon>Microbacterium</taxon>
    </lineage>
</organism>
<dbReference type="Gene3D" id="3.40.50.720">
    <property type="entry name" value="NAD(P)-binding Rossmann-like Domain"/>
    <property type="match status" value="2"/>
</dbReference>
<evidence type="ECO:0000256" key="3">
    <source>
        <dbReference type="ARBA" id="ARBA00012954"/>
    </source>
</evidence>
<protein>
    <recommendedName>
        <fullName evidence="3 7">UDP-glucose 6-dehydrogenase</fullName>
        <ecNumber evidence="3 7">1.1.1.22</ecNumber>
    </recommendedName>
</protein>
<dbReference type="EC" id="1.1.1.22" evidence="3 7"/>
<keyword evidence="10" id="KW-1185">Reference proteome</keyword>
<dbReference type="SMART" id="SM00984">
    <property type="entry name" value="UDPG_MGDP_dh_C"/>
    <property type="match status" value="1"/>
</dbReference>
<dbReference type="InterPro" id="IPR014026">
    <property type="entry name" value="UDP-Glc/GDP-Man_DH_dimer"/>
</dbReference>
<keyword evidence="5 7" id="KW-0520">NAD</keyword>
<keyword evidence="4 7" id="KW-0560">Oxidoreductase</keyword>
<dbReference type="PANTHER" id="PTHR43750:SF3">
    <property type="entry name" value="UDP-GLUCOSE 6-DEHYDROGENASE TUAD"/>
    <property type="match status" value="1"/>
</dbReference>
<evidence type="ECO:0000256" key="6">
    <source>
        <dbReference type="ARBA" id="ARBA00047473"/>
    </source>
</evidence>
<dbReference type="Pfam" id="PF00984">
    <property type="entry name" value="UDPG_MGDP_dh"/>
    <property type="match status" value="1"/>
</dbReference>
<dbReference type="InterPro" id="IPR001732">
    <property type="entry name" value="UDP-Glc/GDP-Man_DH_N"/>
</dbReference>
<name>A0ABS5IQI2_9MICO</name>
<comment type="catalytic activity">
    <reaction evidence="6 7">
        <text>UDP-alpha-D-glucose + 2 NAD(+) + H2O = UDP-alpha-D-glucuronate + 2 NADH + 3 H(+)</text>
        <dbReference type="Rhea" id="RHEA:23596"/>
        <dbReference type="ChEBI" id="CHEBI:15377"/>
        <dbReference type="ChEBI" id="CHEBI:15378"/>
        <dbReference type="ChEBI" id="CHEBI:57540"/>
        <dbReference type="ChEBI" id="CHEBI:57945"/>
        <dbReference type="ChEBI" id="CHEBI:58052"/>
        <dbReference type="ChEBI" id="CHEBI:58885"/>
        <dbReference type="EC" id="1.1.1.22"/>
    </reaction>
</comment>
<evidence type="ECO:0000256" key="7">
    <source>
        <dbReference type="PIRNR" id="PIRNR000124"/>
    </source>
</evidence>
<accession>A0ABS5IQI2</accession>
<dbReference type="PIRSF" id="PIRSF500134">
    <property type="entry name" value="UDPglc_DH_bac"/>
    <property type="match status" value="1"/>
</dbReference>
<dbReference type="PANTHER" id="PTHR43750">
    <property type="entry name" value="UDP-GLUCOSE 6-DEHYDROGENASE TUAD"/>
    <property type="match status" value="1"/>
</dbReference>
<evidence type="ECO:0000256" key="2">
    <source>
        <dbReference type="ARBA" id="ARBA00006601"/>
    </source>
</evidence>
<dbReference type="Gene3D" id="1.20.5.100">
    <property type="entry name" value="Cytochrome c1, transmembrane anchor, C-terminal"/>
    <property type="match status" value="1"/>
</dbReference>
<gene>
    <name evidence="9" type="ORF">KE274_13690</name>
</gene>
<evidence type="ECO:0000256" key="1">
    <source>
        <dbReference type="ARBA" id="ARBA00004701"/>
    </source>
</evidence>
<dbReference type="Proteomes" id="UP000678243">
    <property type="component" value="Unassembled WGS sequence"/>
</dbReference>
<evidence type="ECO:0000259" key="8">
    <source>
        <dbReference type="SMART" id="SM00984"/>
    </source>
</evidence>
<dbReference type="EMBL" id="JAGTUK010000003">
    <property type="protein sequence ID" value="MBS0025155.1"/>
    <property type="molecule type" value="Genomic_DNA"/>
</dbReference>
<dbReference type="SUPFAM" id="SSF51735">
    <property type="entry name" value="NAD(P)-binding Rossmann-fold domains"/>
    <property type="match status" value="1"/>
</dbReference>
<dbReference type="InterPro" id="IPR036291">
    <property type="entry name" value="NAD(P)-bd_dom_sf"/>
</dbReference>
<proteinExistence type="inferred from homology"/>
<evidence type="ECO:0000256" key="5">
    <source>
        <dbReference type="ARBA" id="ARBA00023027"/>
    </source>
</evidence>
<dbReference type="PIRSF" id="PIRSF000124">
    <property type="entry name" value="UDPglc_GDPman_dh"/>
    <property type="match status" value="1"/>
</dbReference>
<evidence type="ECO:0000313" key="9">
    <source>
        <dbReference type="EMBL" id="MBS0025155.1"/>
    </source>
</evidence>
<dbReference type="InterPro" id="IPR017476">
    <property type="entry name" value="UDP-Glc/GDP-Man"/>
</dbReference>
<dbReference type="InterPro" id="IPR008927">
    <property type="entry name" value="6-PGluconate_DH-like_C_sf"/>
</dbReference>
<evidence type="ECO:0000256" key="4">
    <source>
        <dbReference type="ARBA" id="ARBA00023002"/>
    </source>
</evidence>
<dbReference type="SUPFAM" id="SSF48179">
    <property type="entry name" value="6-phosphogluconate dehydrogenase C-terminal domain-like"/>
    <property type="match status" value="1"/>
</dbReference>
<feature type="domain" description="UDP-glucose/GDP-mannose dehydrogenase C-terminal" evidence="8">
    <location>
        <begin position="318"/>
        <end position="420"/>
    </location>
</feature>
<dbReference type="Pfam" id="PF03721">
    <property type="entry name" value="UDPG_MGDP_dh_N"/>
    <property type="match status" value="1"/>
</dbReference>
<dbReference type="SUPFAM" id="SSF52413">
    <property type="entry name" value="UDP-glucose/GDP-mannose dehydrogenase C-terminal domain"/>
    <property type="match status" value="1"/>
</dbReference>
<dbReference type="NCBIfam" id="TIGR03026">
    <property type="entry name" value="NDP-sugDHase"/>
    <property type="match status" value="1"/>
</dbReference>